<dbReference type="AlphaFoldDB" id="A0ABD2K6M5"/>
<organism evidence="2 3">
    <name type="scientific">Heterodera trifolii</name>
    <dbReference type="NCBI Taxonomy" id="157864"/>
    <lineage>
        <taxon>Eukaryota</taxon>
        <taxon>Metazoa</taxon>
        <taxon>Ecdysozoa</taxon>
        <taxon>Nematoda</taxon>
        <taxon>Chromadorea</taxon>
        <taxon>Rhabditida</taxon>
        <taxon>Tylenchina</taxon>
        <taxon>Tylenchomorpha</taxon>
        <taxon>Tylenchoidea</taxon>
        <taxon>Heteroderidae</taxon>
        <taxon>Heteroderinae</taxon>
        <taxon>Heterodera</taxon>
    </lineage>
</organism>
<dbReference type="Gene3D" id="1.10.3290.10">
    <property type="entry name" value="Fido-like domain"/>
    <property type="match status" value="1"/>
</dbReference>
<dbReference type="SUPFAM" id="SSF140931">
    <property type="entry name" value="Fic-like"/>
    <property type="match status" value="1"/>
</dbReference>
<sequence length="148" mass="17153">MANEFDPSWNDDEINAHMGNLTDREARSRLMHPRPSERSLFKDDRYFFGILTDCEMQKKEITEKAIHLLHKHILGSREPHAAGVYRPNDLLMLEKKATAAKEVPAQMKEFVHWANTNENNNDIARFAALVHYKLVNDSFTLIATKKSF</sequence>
<feature type="domain" description="Fido" evidence="1">
    <location>
        <begin position="61"/>
        <end position="135"/>
    </location>
</feature>
<gene>
    <name evidence="2" type="ORF">niasHT_022744</name>
</gene>
<proteinExistence type="predicted"/>
<dbReference type="InterPro" id="IPR003812">
    <property type="entry name" value="Fido"/>
</dbReference>
<evidence type="ECO:0000313" key="2">
    <source>
        <dbReference type="EMBL" id="KAL3098380.1"/>
    </source>
</evidence>
<dbReference type="InterPro" id="IPR036597">
    <property type="entry name" value="Fido-like_dom_sf"/>
</dbReference>
<dbReference type="EMBL" id="JBICBT010000824">
    <property type="protein sequence ID" value="KAL3098380.1"/>
    <property type="molecule type" value="Genomic_DNA"/>
</dbReference>
<evidence type="ECO:0000259" key="1">
    <source>
        <dbReference type="Pfam" id="PF02661"/>
    </source>
</evidence>
<evidence type="ECO:0000313" key="3">
    <source>
        <dbReference type="Proteomes" id="UP001620626"/>
    </source>
</evidence>
<dbReference type="Pfam" id="PF02661">
    <property type="entry name" value="Fic"/>
    <property type="match status" value="1"/>
</dbReference>
<keyword evidence="3" id="KW-1185">Reference proteome</keyword>
<protein>
    <recommendedName>
        <fullName evidence="1">Fido domain-containing protein</fullName>
    </recommendedName>
</protein>
<name>A0ABD2K6M5_9BILA</name>
<comment type="caution">
    <text evidence="2">The sequence shown here is derived from an EMBL/GenBank/DDBJ whole genome shotgun (WGS) entry which is preliminary data.</text>
</comment>
<reference evidence="2 3" key="1">
    <citation type="submission" date="2024-10" db="EMBL/GenBank/DDBJ databases">
        <authorList>
            <person name="Kim D."/>
        </authorList>
    </citation>
    <scope>NUCLEOTIDE SEQUENCE [LARGE SCALE GENOMIC DNA]</scope>
    <source>
        <strain evidence="2">BH-2024</strain>
    </source>
</reference>
<dbReference type="Proteomes" id="UP001620626">
    <property type="component" value="Unassembled WGS sequence"/>
</dbReference>
<accession>A0ABD2K6M5</accession>